<dbReference type="Proteomes" id="UP000228987">
    <property type="component" value="Unassembled WGS sequence"/>
</dbReference>
<protein>
    <recommendedName>
        <fullName evidence="5">Thiol:disulfide interchange protein</fullName>
    </recommendedName>
</protein>
<feature type="signal peptide" evidence="7">
    <location>
        <begin position="1"/>
        <end position="25"/>
    </location>
</feature>
<dbReference type="InterPro" id="IPR001853">
    <property type="entry name" value="DSBA-like_thioredoxin_dom"/>
</dbReference>
<feature type="chain" id="PRO_5012969523" description="Thiol:disulfide interchange protein" evidence="7">
    <location>
        <begin position="26"/>
        <end position="210"/>
    </location>
</feature>
<organism evidence="9 10">
    <name type="scientific">SAR86 cluster bacterium</name>
    <dbReference type="NCBI Taxonomy" id="2030880"/>
    <lineage>
        <taxon>Bacteria</taxon>
        <taxon>Pseudomonadati</taxon>
        <taxon>Pseudomonadota</taxon>
        <taxon>Gammaproteobacteria</taxon>
        <taxon>SAR86 cluster</taxon>
    </lineage>
</organism>
<evidence type="ECO:0000256" key="3">
    <source>
        <dbReference type="ARBA" id="ARBA00023157"/>
    </source>
</evidence>
<evidence type="ECO:0000256" key="7">
    <source>
        <dbReference type="SAM" id="SignalP"/>
    </source>
</evidence>
<dbReference type="Gene3D" id="3.40.30.10">
    <property type="entry name" value="Glutaredoxin"/>
    <property type="match status" value="1"/>
</dbReference>
<evidence type="ECO:0000256" key="5">
    <source>
        <dbReference type="PIRNR" id="PIRNR001488"/>
    </source>
</evidence>
<proteinExistence type="inferred from homology"/>
<comment type="subcellular location">
    <subcellularLocation>
        <location evidence="5">Periplasm</location>
    </subcellularLocation>
</comment>
<dbReference type="CDD" id="cd03019">
    <property type="entry name" value="DsbA_DsbA"/>
    <property type="match status" value="1"/>
</dbReference>
<dbReference type="GO" id="GO:0016491">
    <property type="term" value="F:oxidoreductase activity"/>
    <property type="evidence" value="ECO:0007669"/>
    <property type="project" value="InterPro"/>
</dbReference>
<evidence type="ECO:0000256" key="1">
    <source>
        <dbReference type="ARBA" id="ARBA00005791"/>
    </source>
</evidence>
<feature type="domain" description="DSBA-like thioredoxin" evidence="8">
    <location>
        <begin position="95"/>
        <end position="195"/>
    </location>
</feature>
<dbReference type="EMBL" id="NVWI01000011">
    <property type="protein sequence ID" value="PCJ39970.1"/>
    <property type="molecule type" value="Genomic_DNA"/>
</dbReference>
<dbReference type="PANTHER" id="PTHR35891">
    <property type="entry name" value="THIOL:DISULFIDE INTERCHANGE PROTEIN DSBA"/>
    <property type="match status" value="1"/>
</dbReference>
<dbReference type="InterPro" id="IPR023205">
    <property type="entry name" value="DsbA/DsbL"/>
</dbReference>
<dbReference type="Pfam" id="PF01323">
    <property type="entry name" value="DSBA"/>
    <property type="match status" value="1"/>
</dbReference>
<evidence type="ECO:0000256" key="6">
    <source>
        <dbReference type="PIRSR" id="PIRSR001488-1"/>
    </source>
</evidence>
<evidence type="ECO:0000256" key="4">
    <source>
        <dbReference type="ARBA" id="ARBA00023284"/>
    </source>
</evidence>
<evidence type="ECO:0000256" key="2">
    <source>
        <dbReference type="ARBA" id="ARBA00022729"/>
    </source>
</evidence>
<dbReference type="GO" id="GO:0042597">
    <property type="term" value="C:periplasmic space"/>
    <property type="evidence" value="ECO:0007669"/>
    <property type="project" value="UniProtKB-SubCell"/>
</dbReference>
<gene>
    <name evidence="9" type="ORF">COA71_12410</name>
</gene>
<dbReference type="InterPro" id="IPR036249">
    <property type="entry name" value="Thioredoxin-like_sf"/>
</dbReference>
<comment type="similarity">
    <text evidence="1">Belongs to the thioredoxin family. DsbA subfamily.</text>
</comment>
<evidence type="ECO:0000313" key="9">
    <source>
        <dbReference type="EMBL" id="PCJ39970.1"/>
    </source>
</evidence>
<keyword evidence="3 5" id="KW-1015">Disulfide bond</keyword>
<keyword evidence="5" id="KW-0574">Periplasm</keyword>
<dbReference type="AlphaFoldDB" id="A0A2A5C947"/>
<accession>A0A2A5C947</accession>
<keyword evidence="2 7" id="KW-0732">Signal</keyword>
<feature type="disulfide bond" description="Redox-active" evidence="6">
    <location>
        <begin position="61"/>
        <end position="64"/>
    </location>
</feature>
<comment type="caution">
    <text evidence="9">The sequence shown here is derived from an EMBL/GenBank/DDBJ whole genome shotgun (WGS) entry which is preliminary data.</text>
</comment>
<dbReference type="PIRSF" id="PIRSF001488">
    <property type="entry name" value="Tdi_protein"/>
    <property type="match status" value="1"/>
</dbReference>
<sequence>MCSTNKYLKLLTCLLFIFSTSITLAQPERYLAGRDYQLIEAPSSSNALGIVEVEEYFWYGCPGCFQFDFILTDWLETLPQEVNFTRFPAIWSAQHEVHAKAYYTAFQLGVLESLHEKIFEAMHLEGLRFRNESELAGFFEKNNISNEQFTSAYNSFTVNTAINRAEKKARDYLVRNTPSMVVNGKYIVNLRADTLEIVDFLIRKELTIND</sequence>
<reference evidence="10" key="1">
    <citation type="submission" date="2017-08" db="EMBL/GenBank/DDBJ databases">
        <title>A dynamic microbial community with high functional redundancy inhabits the cold, oxic subseafloor aquifer.</title>
        <authorList>
            <person name="Tully B.J."/>
            <person name="Wheat C.G."/>
            <person name="Glazer B.T."/>
            <person name="Huber J.A."/>
        </authorList>
    </citation>
    <scope>NUCLEOTIDE SEQUENCE [LARGE SCALE GENOMIC DNA]</scope>
</reference>
<name>A0A2A5C947_9GAMM</name>
<evidence type="ECO:0000313" key="10">
    <source>
        <dbReference type="Proteomes" id="UP000228987"/>
    </source>
</evidence>
<dbReference type="SUPFAM" id="SSF52833">
    <property type="entry name" value="Thioredoxin-like"/>
    <property type="match status" value="1"/>
</dbReference>
<keyword evidence="4" id="KW-0676">Redox-active center</keyword>
<evidence type="ECO:0000259" key="8">
    <source>
        <dbReference type="Pfam" id="PF01323"/>
    </source>
</evidence>
<dbReference type="InterPro" id="IPR050824">
    <property type="entry name" value="Thiol_disulfide_DsbA"/>
</dbReference>
<dbReference type="PANTHER" id="PTHR35891:SF2">
    <property type="entry name" value="THIOL:DISULFIDE INTERCHANGE PROTEIN DSBA"/>
    <property type="match status" value="1"/>
</dbReference>